<dbReference type="PANTHER" id="PTHR12348">
    <property type="entry name" value="TSC22"/>
    <property type="match status" value="1"/>
</dbReference>
<gene>
    <name evidence="2" type="ORF">OSB1V03_LOCUS8512</name>
</gene>
<protein>
    <submittedName>
        <fullName evidence="2">Uncharacterized protein</fullName>
    </submittedName>
</protein>
<dbReference type="InterPro" id="IPR000580">
    <property type="entry name" value="TSC22/Bun"/>
</dbReference>
<evidence type="ECO:0000313" key="2">
    <source>
        <dbReference type="EMBL" id="CAD7628090.1"/>
    </source>
</evidence>
<dbReference type="Proteomes" id="UP000759131">
    <property type="component" value="Unassembled WGS sequence"/>
</dbReference>
<feature type="coiled-coil region" evidence="1">
    <location>
        <begin position="73"/>
        <end position="100"/>
    </location>
</feature>
<organism evidence="2">
    <name type="scientific">Medioppia subpectinata</name>
    <dbReference type="NCBI Taxonomy" id="1979941"/>
    <lineage>
        <taxon>Eukaryota</taxon>
        <taxon>Metazoa</taxon>
        <taxon>Ecdysozoa</taxon>
        <taxon>Arthropoda</taxon>
        <taxon>Chelicerata</taxon>
        <taxon>Arachnida</taxon>
        <taxon>Acari</taxon>
        <taxon>Acariformes</taxon>
        <taxon>Sarcoptiformes</taxon>
        <taxon>Oribatida</taxon>
        <taxon>Brachypylina</taxon>
        <taxon>Oppioidea</taxon>
        <taxon>Oppiidae</taxon>
        <taxon>Medioppia</taxon>
    </lineage>
</organism>
<name>A0A7R9Q1G5_9ACAR</name>
<proteinExistence type="predicted"/>
<accession>A0A7R9Q1G5</accession>
<dbReference type="SUPFAM" id="SSF58026">
    <property type="entry name" value="Delta-sleep-inducing peptide immunoreactive peptide"/>
    <property type="match status" value="1"/>
</dbReference>
<dbReference type="PANTHER" id="PTHR12348:SF26">
    <property type="entry name" value="PROTEIN TSCT-1"/>
    <property type="match status" value="1"/>
</dbReference>
<evidence type="ECO:0000313" key="3">
    <source>
        <dbReference type="Proteomes" id="UP000759131"/>
    </source>
</evidence>
<keyword evidence="1" id="KW-0175">Coiled coil</keyword>
<dbReference type="EMBL" id="CAJPIZ010005354">
    <property type="protein sequence ID" value="CAG2108520.1"/>
    <property type="molecule type" value="Genomic_DNA"/>
</dbReference>
<reference evidence="2" key="1">
    <citation type="submission" date="2020-11" db="EMBL/GenBank/DDBJ databases">
        <authorList>
            <person name="Tran Van P."/>
        </authorList>
    </citation>
    <scope>NUCLEOTIDE SEQUENCE</scope>
</reference>
<evidence type="ECO:0000256" key="1">
    <source>
        <dbReference type="SAM" id="Coils"/>
    </source>
</evidence>
<dbReference type="EMBL" id="OC859929">
    <property type="protein sequence ID" value="CAD7628090.1"/>
    <property type="molecule type" value="Genomic_DNA"/>
</dbReference>
<dbReference type="GO" id="GO:0006357">
    <property type="term" value="P:regulation of transcription by RNA polymerase II"/>
    <property type="evidence" value="ECO:0007669"/>
    <property type="project" value="InterPro"/>
</dbReference>
<dbReference type="OrthoDB" id="8961796at2759"/>
<dbReference type="Gene3D" id="1.20.5.490">
    <property type="entry name" value="Single helix bin"/>
    <property type="match status" value="1"/>
</dbReference>
<dbReference type="Pfam" id="PF01166">
    <property type="entry name" value="TSC22"/>
    <property type="match status" value="1"/>
</dbReference>
<keyword evidence="3" id="KW-1185">Reference proteome</keyword>
<sequence>MNGSSMETNIATNIESDFGEDLATNSNKENVIANGSQSSQRHRFKGEIVMALHTLAIDNKIEQAMDLVKSHLMFAVREEVDVLKERIKELESEIHILRAHATSDVLQLVLQQQSGQQMAPQERQREQQLE</sequence>
<dbReference type="AlphaFoldDB" id="A0A7R9Q1G5"/>